<evidence type="ECO:0008006" key="3">
    <source>
        <dbReference type="Google" id="ProtNLM"/>
    </source>
</evidence>
<dbReference type="Gene3D" id="3.80.10.10">
    <property type="entry name" value="Ribonuclease Inhibitor"/>
    <property type="match status" value="1"/>
</dbReference>
<dbReference type="AlphaFoldDB" id="A0A397SHF6"/>
<accession>A0A397SHF6</accession>
<sequence length="469" mass="55811">MLNNDVLYLIFEEVQDNAKTLYSCLLVNKTWSEIIITILWKDPWKYLTKKQEKKGYKKKLLLNVIISHLSEESKNNLKIHEICPWKKSYQKPLFDYIRFCKHLNLIAINRIITTINSKPKKTILLNEILKLFINGNTKVTHLYLPRQFDCQIHLIPGAKQCFSEIKFLSFNTKLDDNILTGLIEICKSIKEFEFFISIRNNNHRVTKLIETQKCLLNIRFQTSKNHDKSFCKILENSWIKHANTIQSLTTNRTFITNILSSFVNLKILELAGNDPRENWNCLMNLRLPSLRILRSTYVSTMALISLIENTGGHLIEINIGNFFVHDFYNKRLIQIIYKNCPNLKYLRLVLRSSNILEFEKLLIHCQHLDGLSIWYEDRLNWDNLFEILIKSSPTNLFKFKFYFSIAPELKSFESFFDNWKGRHPMLLQICLLLDLKKILDYNFIKKYKVEGIIKKFDFCYYKDFEVLEW</sequence>
<name>A0A397SHF6_9GLOM</name>
<reference evidence="1 2" key="1">
    <citation type="submission" date="2018-06" db="EMBL/GenBank/DDBJ databases">
        <title>Comparative genomics reveals the genomic features of Rhizophagus irregularis, R. cerebriforme, R. diaphanum and Gigaspora rosea, and their symbiotic lifestyle signature.</title>
        <authorList>
            <person name="Morin E."/>
            <person name="San Clemente H."/>
            <person name="Chen E.C.H."/>
            <person name="De La Providencia I."/>
            <person name="Hainaut M."/>
            <person name="Kuo A."/>
            <person name="Kohler A."/>
            <person name="Murat C."/>
            <person name="Tang N."/>
            <person name="Roy S."/>
            <person name="Loubradou J."/>
            <person name="Henrissat B."/>
            <person name="Grigoriev I.V."/>
            <person name="Corradi N."/>
            <person name="Roux C."/>
            <person name="Martin F.M."/>
        </authorList>
    </citation>
    <scope>NUCLEOTIDE SEQUENCE [LARGE SCALE GENOMIC DNA]</scope>
    <source>
        <strain evidence="1 2">DAOM 227022</strain>
    </source>
</reference>
<organism evidence="1 2">
    <name type="scientific">Glomus cerebriforme</name>
    <dbReference type="NCBI Taxonomy" id="658196"/>
    <lineage>
        <taxon>Eukaryota</taxon>
        <taxon>Fungi</taxon>
        <taxon>Fungi incertae sedis</taxon>
        <taxon>Mucoromycota</taxon>
        <taxon>Glomeromycotina</taxon>
        <taxon>Glomeromycetes</taxon>
        <taxon>Glomerales</taxon>
        <taxon>Glomeraceae</taxon>
        <taxon>Glomus</taxon>
    </lineage>
</organism>
<evidence type="ECO:0000313" key="1">
    <source>
        <dbReference type="EMBL" id="RIA85002.1"/>
    </source>
</evidence>
<dbReference type="EMBL" id="QKYT01000455">
    <property type="protein sequence ID" value="RIA85002.1"/>
    <property type="molecule type" value="Genomic_DNA"/>
</dbReference>
<evidence type="ECO:0000313" key="2">
    <source>
        <dbReference type="Proteomes" id="UP000265703"/>
    </source>
</evidence>
<comment type="caution">
    <text evidence="1">The sequence shown here is derived from an EMBL/GenBank/DDBJ whole genome shotgun (WGS) entry which is preliminary data.</text>
</comment>
<keyword evidence="2" id="KW-1185">Reference proteome</keyword>
<dbReference type="Proteomes" id="UP000265703">
    <property type="component" value="Unassembled WGS sequence"/>
</dbReference>
<protein>
    <recommendedName>
        <fullName evidence="3">F-box domain-containing protein</fullName>
    </recommendedName>
</protein>
<gene>
    <name evidence="1" type="ORF">C1645_879587</name>
</gene>
<proteinExistence type="predicted"/>
<dbReference type="OrthoDB" id="3010419at2759"/>
<dbReference type="InterPro" id="IPR032675">
    <property type="entry name" value="LRR_dom_sf"/>
</dbReference>